<proteinExistence type="predicted"/>
<evidence type="ECO:0000313" key="2">
    <source>
        <dbReference type="Proteomes" id="UP000541444"/>
    </source>
</evidence>
<sequence>MVEFCEDDSDEAAKEIKWHMFQQTEAWVRSFNKAMKSAKVKLRQAVEIKKLKQDVEVITDSFDERLELQRARQEREWLAKLTAKDRVKAEQRVNFQWQYDGECKMKETDVVDEAAEGNGGGVDTFVIGMANGGTVDGMVVEGSKPSTKVVVGVGVGRPVKEECVTAPI</sequence>
<name>A0A7J7NLY8_9MAGN</name>
<protein>
    <submittedName>
        <fullName evidence="1">Uncharacterized protein</fullName>
    </submittedName>
</protein>
<organism evidence="1 2">
    <name type="scientific">Kingdonia uniflora</name>
    <dbReference type="NCBI Taxonomy" id="39325"/>
    <lineage>
        <taxon>Eukaryota</taxon>
        <taxon>Viridiplantae</taxon>
        <taxon>Streptophyta</taxon>
        <taxon>Embryophyta</taxon>
        <taxon>Tracheophyta</taxon>
        <taxon>Spermatophyta</taxon>
        <taxon>Magnoliopsida</taxon>
        <taxon>Ranunculales</taxon>
        <taxon>Circaeasteraceae</taxon>
        <taxon>Kingdonia</taxon>
    </lineage>
</organism>
<comment type="caution">
    <text evidence="1">The sequence shown here is derived from an EMBL/GenBank/DDBJ whole genome shotgun (WGS) entry which is preliminary data.</text>
</comment>
<accession>A0A7J7NLY8</accession>
<evidence type="ECO:0000313" key="1">
    <source>
        <dbReference type="EMBL" id="KAF6168241.1"/>
    </source>
</evidence>
<gene>
    <name evidence="1" type="ORF">GIB67_011626</name>
</gene>
<keyword evidence="2" id="KW-1185">Reference proteome</keyword>
<reference evidence="1 2" key="1">
    <citation type="journal article" date="2020" name="IScience">
        <title>Genome Sequencing of the Endangered Kingdonia uniflora (Circaeasteraceae, Ranunculales) Reveals Potential Mechanisms of Evolutionary Specialization.</title>
        <authorList>
            <person name="Sun Y."/>
            <person name="Deng T."/>
            <person name="Zhang A."/>
            <person name="Moore M.J."/>
            <person name="Landis J.B."/>
            <person name="Lin N."/>
            <person name="Zhang H."/>
            <person name="Zhang X."/>
            <person name="Huang J."/>
            <person name="Zhang X."/>
            <person name="Sun H."/>
            <person name="Wang H."/>
        </authorList>
    </citation>
    <scope>NUCLEOTIDE SEQUENCE [LARGE SCALE GENOMIC DNA]</scope>
    <source>
        <strain evidence="1">TB1705</strain>
        <tissue evidence="1">Leaf</tissue>
    </source>
</reference>
<dbReference type="EMBL" id="JACGCM010000704">
    <property type="protein sequence ID" value="KAF6168241.1"/>
    <property type="molecule type" value="Genomic_DNA"/>
</dbReference>
<dbReference type="AlphaFoldDB" id="A0A7J7NLY8"/>
<dbReference type="Proteomes" id="UP000541444">
    <property type="component" value="Unassembled WGS sequence"/>
</dbReference>